<dbReference type="InterPro" id="IPR014315">
    <property type="entry name" value="ABC_heterocyst_DevB"/>
</dbReference>
<evidence type="ECO:0000313" key="6">
    <source>
        <dbReference type="EMBL" id="KST66073.1"/>
    </source>
</evidence>
<evidence type="ECO:0000313" key="5">
    <source>
        <dbReference type="EMBL" id="KST65539.1"/>
    </source>
</evidence>
<feature type="transmembrane region" description="Helical" evidence="4">
    <location>
        <begin position="20"/>
        <end position="39"/>
    </location>
</feature>
<proteinExistence type="predicted"/>
<dbReference type="PANTHER" id="PTHR32347:SF27">
    <property type="entry name" value="RND EFFLUX PUMP MEMBRANE FUSION PROTEIN BARREL-SANDWICH DOMAIN-CONTAINING PROTEIN"/>
    <property type="match status" value="1"/>
</dbReference>
<dbReference type="InterPro" id="IPR050465">
    <property type="entry name" value="UPF0194_transport"/>
</dbReference>
<evidence type="ECO:0000256" key="1">
    <source>
        <dbReference type="ARBA" id="ARBA00004196"/>
    </source>
</evidence>
<organism evidence="5 7">
    <name type="scientific">Mastigocoleus testarum BC008</name>
    <dbReference type="NCBI Taxonomy" id="371196"/>
    <lineage>
        <taxon>Bacteria</taxon>
        <taxon>Bacillati</taxon>
        <taxon>Cyanobacteriota</taxon>
        <taxon>Cyanophyceae</taxon>
        <taxon>Nostocales</taxon>
        <taxon>Hapalosiphonaceae</taxon>
        <taxon>Mastigocoleus</taxon>
    </lineage>
</organism>
<dbReference type="Proteomes" id="UP000053372">
    <property type="component" value="Unassembled WGS sequence"/>
</dbReference>
<dbReference type="NCBIfam" id="TIGR02971">
    <property type="entry name" value="heterocyst_DevB"/>
    <property type="match status" value="1"/>
</dbReference>
<dbReference type="AlphaFoldDB" id="A0A0V7ZLU2"/>
<dbReference type="RefSeq" id="WP_058183895.1">
    <property type="nucleotide sequence ID" value="NZ_LMTZ01000100.1"/>
</dbReference>
<dbReference type="EMBL" id="LMTZ01000100">
    <property type="protein sequence ID" value="KST66073.1"/>
    <property type="molecule type" value="Genomic_DNA"/>
</dbReference>
<keyword evidence="7" id="KW-1185">Reference proteome</keyword>
<evidence type="ECO:0000256" key="3">
    <source>
        <dbReference type="SAM" id="Coils"/>
    </source>
</evidence>
<protein>
    <submittedName>
        <fullName evidence="5">Hemolysin D</fullName>
    </submittedName>
</protein>
<comment type="subcellular location">
    <subcellularLocation>
        <location evidence="1">Cell envelope</location>
    </subcellularLocation>
</comment>
<keyword evidence="4" id="KW-0472">Membrane</keyword>
<dbReference type="Gene3D" id="2.40.50.100">
    <property type="match status" value="1"/>
</dbReference>
<dbReference type="PRINTS" id="PR01490">
    <property type="entry name" value="RTXTOXIND"/>
</dbReference>
<dbReference type="PANTHER" id="PTHR32347">
    <property type="entry name" value="EFFLUX SYSTEM COMPONENT YKNX-RELATED"/>
    <property type="match status" value="1"/>
</dbReference>
<dbReference type="Gene3D" id="1.10.287.470">
    <property type="entry name" value="Helix hairpin bin"/>
    <property type="match status" value="1"/>
</dbReference>
<dbReference type="GO" id="GO:0030313">
    <property type="term" value="C:cell envelope"/>
    <property type="evidence" value="ECO:0007669"/>
    <property type="project" value="UniProtKB-SubCell"/>
</dbReference>
<dbReference type="SUPFAM" id="SSF111369">
    <property type="entry name" value="HlyD-like secretion proteins"/>
    <property type="match status" value="1"/>
</dbReference>
<accession>A0A0V7ZLU2</accession>
<name>A0A0V7ZLU2_9CYAN</name>
<comment type="caution">
    <text evidence="5">The sequence shown here is derived from an EMBL/GenBank/DDBJ whole genome shotgun (WGS) entry which is preliminary data.</text>
</comment>
<dbReference type="Gene3D" id="2.40.30.170">
    <property type="match status" value="1"/>
</dbReference>
<evidence type="ECO:0000313" key="7">
    <source>
        <dbReference type="Proteomes" id="UP000053372"/>
    </source>
</evidence>
<dbReference type="EMBL" id="LMTZ01000107">
    <property type="protein sequence ID" value="KST65539.1"/>
    <property type="molecule type" value="Genomic_DNA"/>
</dbReference>
<reference evidence="5 7" key="1">
    <citation type="journal article" date="2015" name="Genome Announc.">
        <title>Draft Genome of the Euendolithic (true boring) Cyanobacterium Mastigocoleus testarum strain BC008.</title>
        <authorList>
            <person name="Guida B.S."/>
            <person name="Garcia-Pichel F."/>
        </authorList>
    </citation>
    <scope>NUCLEOTIDE SEQUENCE [LARGE SCALE GENOMIC DNA]</scope>
    <source>
        <strain evidence="5 7">BC008</strain>
    </source>
</reference>
<sequence>MLQNSNVESSSTRKVLNIPILASVIAVLIAGGVSIYAIGRFRASNTSMSSESVSTQVEITTVNALGRLEPEGEAIKLSAPASFEGNRVEQLLVKRGDRIKAGQVVAILDSRDQLAATVEEAKHQVAIAQANLEKVKLGAKKGEIQAQQATINRLQAERETEIQAQQATINRLQAERETEIQAQQATIERLEAQLANAKTEYQRNQYLYQQGALSASSRDSKRLEYATVQKQVAEAKANLRRIKSSKQQQLTEAQANLKRIQTSRKQQVIESRATLDRIAEVRPVDVAAAQAELNRVKASLIRAKANLKQSYIRSPQDGQVFEIYTRPGEIVSNDGIIEIGQNSQMYAVAEIYQSDIRKIRPGQKVKIFSDSLNSELAGTVELVGLQVKRQDVINADPSSNIDSRIVETRVRLDEESSKKVANFTNLQVRVEIQL</sequence>
<keyword evidence="4" id="KW-1133">Transmembrane helix</keyword>
<keyword evidence="2 3" id="KW-0175">Coiled coil</keyword>
<evidence type="ECO:0000256" key="2">
    <source>
        <dbReference type="ARBA" id="ARBA00023054"/>
    </source>
</evidence>
<evidence type="ECO:0000256" key="4">
    <source>
        <dbReference type="SAM" id="Phobius"/>
    </source>
</evidence>
<keyword evidence="4" id="KW-0812">Transmembrane</keyword>
<feature type="coiled-coil region" evidence="3">
    <location>
        <begin position="111"/>
        <end position="306"/>
    </location>
</feature>
<gene>
    <name evidence="6" type="ORF">BC008_24150</name>
    <name evidence="5" type="ORF">BC008_42205</name>
</gene>
<dbReference type="OrthoDB" id="556614at2"/>